<dbReference type="AlphaFoldDB" id="A0A6J0LYQ4"/>
<proteinExistence type="predicted"/>
<keyword evidence="2" id="KW-1185">Reference proteome</keyword>
<evidence type="ECO:0000256" key="1">
    <source>
        <dbReference type="SAM" id="Phobius"/>
    </source>
</evidence>
<keyword evidence="1" id="KW-0812">Transmembrane</keyword>
<evidence type="ECO:0000313" key="2">
    <source>
        <dbReference type="Proteomes" id="UP000504610"/>
    </source>
</evidence>
<keyword evidence="1" id="KW-1133">Transmembrane helix</keyword>
<organism evidence="2 3">
    <name type="scientific">Raphanus sativus</name>
    <name type="common">Radish</name>
    <name type="synonym">Raphanus raphanistrum var. sativus</name>
    <dbReference type="NCBI Taxonomy" id="3726"/>
    <lineage>
        <taxon>Eukaryota</taxon>
        <taxon>Viridiplantae</taxon>
        <taxon>Streptophyta</taxon>
        <taxon>Embryophyta</taxon>
        <taxon>Tracheophyta</taxon>
        <taxon>Spermatophyta</taxon>
        <taxon>Magnoliopsida</taxon>
        <taxon>eudicotyledons</taxon>
        <taxon>Gunneridae</taxon>
        <taxon>Pentapetalae</taxon>
        <taxon>rosids</taxon>
        <taxon>malvids</taxon>
        <taxon>Brassicales</taxon>
        <taxon>Brassicaceae</taxon>
        <taxon>Brassiceae</taxon>
        <taxon>Raphanus</taxon>
    </lineage>
</organism>
<evidence type="ECO:0000313" key="3">
    <source>
        <dbReference type="RefSeq" id="XP_018464939.1"/>
    </source>
</evidence>
<feature type="transmembrane region" description="Helical" evidence="1">
    <location>
        <begin position="38"/>
        <end position="59"/>
    </location>
</feature>
<dbReference type="Proteomes" id="UP000504610">
    <property type="component" value="Unplaced"/>
</dbReference>
<sequence>MLYGAFLHGPHRTNFSLLSSMATGFKSSGSRFGFQFDLGLLFFVSVSVSMATFLNLNAYDAPKKLDEHLLSHLVSPYTIVPRIILFFATLSIVNLGQYSP</sequence>
<name>A0A6J0LYQ4_RAPSA</name>
<reference evidence="3" key="1">
    <citation type="submission" date="2025-08" db="UniProtKB">
        <authorList>
            <consortium name="RefSeq"/>
        </authorList>
    </citation>
    <scope>IDENTIFICATION</scope>
    <source>
        <tissue evidence="3">Leaf</tissue>
    </source>
</reference>
<gene>
    <name evidence="3" type="primary">LOC108836258</name>
</gene>
<keyword evidence="1" id="KW-0472">Membrane</keyword>
<feature type="transmembrane region" description="Helical" evidence="1">
    <location>
        <begin position="79"/>
        <end position="96"/>
    </location>
</feature>
<dbReference type="RefSeq" id="XP_018464939.1">
    <property type="nucleotide sequence ID" value="XM_018609437.2"/>
</dbReference>
<protein>
    <submittedName>
        <fullName evidence="3">Uncharacterized protein LOC108836258</fullName>
    </submittedName>
</protein>
<accession>A0A6J0LYQ4</accession>
<dbReference type="GeneID" id="108836258"/>
<dbReference type="KEGG" id="rsz:108836258"/>